<keyword evidence="1" id="KW-0472">Membrane</keyword>
<name>A0A7X3MGQ0_9FIRM</name>
<organism evidence="2 3">
    <name type="scientific">Sporofaciens musculi</name>
    <dbReference type="NCBI Taxonomy" id="2681861"/>
    <lineage>
        <taxon>Bacteria</taxon>
        <taxon>Bacillati</taxon>
        <taxon>Bacillota</taxon>
        <taxon>Clostridia</taxon>
        <taxon>Lachnospirales</taxon>
        <taxon>Lachnospiraceae</taxon>
        <taxon>Sporofaciens</taxon>
    </lineage>
</organism>
<keyword evidence="3" id="KW-1185">Reference proteome</keyword>
<dbReference type="RefSeq" id="WP_159751295.1">
    <property type="nucleotide sequence ID" value="NZ_CASSPE010000163.1"/>
</dbReference>
<keyword evidence="1" id="KW-1133">Transmembrane helix</keyword>
<dbReference type="EMBL" id="WUQX01000001">
    <property type="protein sequence ID" value="MXP76126.1"/>
    <property type="molecule type" value="Genomic_DNA"/>
</dbReference>
<comment type="caution">
    <text evidence="2">The sequence shown here is derived from an EMBL/GenBank/DDBJ whole genome shotgun (WGS) entry which is preliminary data.</text>
</comment>
<reference evidence="2 3" key="1">
    <citation type="submission" date="2019-12" db="EMBL/GenBank/DDBJ databases">
        <title>Sporaefaciens musculi gen. nov., sp. nov., a novel bacterium isolated from the caecum of an obese mouse.</title>
        <authorList>
            <person name="Rasmussen T.S."/>
            <person name="Streidl T."/>
            <person name="Hitch T.C.A."/>
            <person name="Wortmann E."/>
            <person name="Deptula P."/>
            <person name="Hansen M."/>
            <person name="Nielsen D.S."/>
            <person name="Clavel T."/>
            <person name="Vogensen F.K."/>
        </authorList>
    </citation>
    <scope>NUCLEOTIDE SEQUENCE [LARGE SCALE GENOMIC DNA]</scope>
    <source>
        <strain evidence="2 3">WCA-9-b2</strain>
    </source>
</reference>
<gene>
    <name evidence="2" type="ORF">GN277_12205</name>
</gene>
<dbReference type="Proteomes" id="UP000460412">
    <property type="component" value="Unassembled WGS sequence"/>
</dbReference>
<evidence type="ECO:0000313" key="3">
    <source>
        <dbReference type="Proteomes" id="UP000460412"/>
    </source>
</evidence>
<dbReference type="AlphaFoldDB" id="A0A7X3MGQ0"/>
<accession>A0A7X3MGQ0</accession>
<protein>
    <submittedName>
        <fullName evidence="2">Uncharacterized protein</fullName>
    </submittedName>
</protein>
<keyword evidence="1" id="KW-0812">Transmembrane</keyword>
<feature type="transmembrane region" description="Helical" evidence="1">
    <location>
        <begin position="20"/>
        <end position="40"/>
    </location>
</feature>
<proteinExistence type="predicted"/>
<evidence type="ECO:0000313" key="2">
    <source>
        <dbReference type="EMBL" id="MXP76126.1"/>
    </source>
</evidence>
<evidence type="ECO:0000256" key="1">
    <source>
        <dbReference type="SAM" id="Phobius"/>
    </source>
</evidence>
<sequence>MKIEKGQIGYLNALKRKYLLRALVEFAIVAAVFLLGYVQTKTKQNLFTIVAVVGCLPAAKMLVEFITVSPHNGIEQEKFHEIEEKAPLVMRLYDILFTSEQKAMPVDALVISGHVVCGYASSPRTDEEALAKHIKSVLKDNQYDKMTVKIFHNYTMFLARAEGMNNIAAVERPEDDRNEQNIKKILFNISM</sequence>